<dbReference type="GO" id="GO:0005743">
    <property type="term" value="C:mitochondrial inner membrane"/>
    <property type="evidence" value="ECO:0007669"/>
    <property type="project" value="InterPro"/>
</dbReference>
<evidence type="ECO:0000256" key="1">
    <source>
        <dbReference type="ARBA" id="ARBA00009502"/>
    </source>
</evidence>
<evidence type="ECO:0000313" key="2">
    <source>
        <dbReference type="EMBL" id="KAH7321110.1"/>
    </source>
</evidence>
<dbReference type="PANTHER" id="PTHR12448">
    <property type="entry name" value="ATP SYNTHASE EPSILON CHAIN, MITOCHONDRIAL"/>
    <property type="match status" value="1"/>
</dbReference>
<name>A0A8K0WSB7_9HYPO</name>
<proteinExistence type="inferred from homology"/>
<reference evidence="2" key="1">
    <citation type="journal article" date="2021" name="Nat. Commun.">
        <title>Genetic determinants of endophytism in the Arabidopsis root mycobiome.</title>
        <authorList>
            <person name="Mesny F."/>
            <person name="Miyauchi S."/>
            <person name="Thiergart T."/>
            <person name="Pickel B."/>
            <person name="Atanasova L."/>
            <person name="Karlsson M."/>
            <person name="Huettel B."/>
            <person name="Barry K.W."/>
            <person name="Haridas S."/>
            <person name="Chen C."/>
            <person name="Bauer D."/>
            <person name="Andreopoulos W."/>
            <person name="Pangilinan J."/>
            <person name="LaButti K."/>
            <person name="Riley R."/>
            <person name="Lipzen A."/>
            <person name="Clum A."/>
            <person name="Drula E."/>
            <person name="Henrissat B."/>
            <person name="Kohler A."/>
            <person name="Grigoriev I.V."/>
            <person name="Martin F.M."/>
            <person name="Hacquard S."/>
        </authorList>
    </citation>
    <scope>NUCLEOTIDE SEQUENCE</scope>
    <source>
        <strain evidence="2">MPI-CAGE-CH-0235</strain>
    </source>
</reference>
<comment type="similarity">
    <text evidence="1">Belongs to the eukaryotic ATPase epsilon family.</text>
</comment>
<dbReference type="Gene3D" id="1.10.1620.20">
    <property type="entry name" value="ATP synthase, F1 complex, epsilon subunit superfamily, mitochondrial"/>
    <property type="match status" value="1"/>
</dbReference>
<dbReference type="GO" id="GO:0045259">
    <property type="term" value="C:proton-transporting ATP synthase complex"/>
    <property type="evidence" value="ECO:0007669"/>
    <property type="project" value="InterPro"/>
</dbReference>
<gene>
    <name evidence="2" type="ORF">B0I35DRAFT_428594</name>
</gene>
<dbReference type="GO" id="GO:0042776">
    <property type="term" value="P:proton motive force-driven mitochondrial ATP synthesis"/>
    <property type="evidence" value="ECO:0007669"/>
    <property type="project" value="TreeGrafter"/>
</dbReference>
<evidence type="ECO:0000313" key="3">
    <source>
        <dbReference type="Proteomes" id="UP000813444"/>
    </source>
</evidence>
<dbReference type="Pfam" id="PF04627">
    <property type="entry name" value="ATP-synt_Eps"/>
    <property type="match status" value="1"/>
</dbReference>
<dbReference type="CDD" id="cd12153">
    <property type="entry name" value="F1-ATPase_epsilon"/>
    <property type="match status" value="1"/>
</dbReference>
<dbReference type="InterPro" id="IPR036742">
    <property type="entry name" value="ATP_synth_F1_esu_sf_mt"/>
</dbReference>
<dbReference type="SUPFAM" id="SSF48690">
    <property type="entry name" value="Epsilon subunit of mitochondrial F1F0-ATP synthase"/>
    <property type="match status" value="1"/>
</dbReference>
<protein>
    <submittedName>
        <fullName evidence="2">Mitochondrial ATP synthase epsilon chain-domain-containing protein</fullName>
    </submittedName>
</protein>
<organism evidence="2 3">
    <name type="scientific">Stachybotrys elegans</name>
    <dbReference type="NCBI Taxonomy" id="80388"/>
    <lineage>
        <taxon>Eukaryota</taxon>
        <taxon>Fungi</taxon>
        <taxon>Dikarya</taxon>
        <taxon>Ascomycota</taxon>
        <taxon>Pezizomycotina</taxon>
        <taxon>Sordariomycetes</taxon>
        <taxon>Hypocreomycetidae</taxon>
        <taxon>Hypocreales</taxon>
        <taxon>Stachybotryaceae</taxon>
        <taxon>Stachybotrys</taxon>
    </lineage>
</organism>
<dbReference type="Proteomes" id="UP000813444">
    <property type="component" value="Unassembled WGS sequence"/>
</dbReference>
<dbReference type="OrthoDB" id="269124at2759"/>
<dbReference type="InterPro" id="IPR006721">
    <property type="entry name" value="ATP_synth_F1_esu_mt"/>
</dbReference>
<keyword evidence="3" id="KW-1185">Reference proteome</keyword>
<dbReference type="PANTHER" id="PTHR12448:SF0">
    <property type="entry name" value="ATP SYNTHASE SUBUNIT EPSILON, MITOCHONDRIAL"/>
    <property type="match status" value="1"/>
</dbReference>
<dbReference type="GO" id="GO:0046933">
    <property type="term" value="F:proton-transporting ATP synthase activity, rotational mechanism"/>
    <property type="evidence" value="ECO:0007669"/>
    <property type="project" value="InterPro"/>
</dbReference>
<sequence>MTAAWKAAGMTYNRYLAIAARTVRRSLKEEKRLVAERRGEMELRFAKWENGKQGEVKNLAASNAAAMAESAA</sequence>
<dbReference type="AlphaFoldDB" id="A0A8K0WSB7"/>
<dbReference type="FunFam" id="1.10.1620.20:FF:000003">
    <property type="entry name" value="Mitochondrial ATP synthase epsilon chain domain-containing protein"/>
    <property type="match status" value="1"/>
</dbReference>
<accession>A0A8K0WSB7</accession>
<comment type="caution">
    <text evidence="2">The sequence shown here is derived from an EMBL/GenBank/DDBJ whole genome shotgun (WGS) entry which is preliminary data.</text>
</comment>
<dbReference type="EMBL" id="JAGPNK010000005">
    <property type="protein sequence ID" value="KAH7321110.1"/>
    <property type="molecule type" value="Genomic_DNA"/>
</dbReference>